<dbReference type="STRING" id="2017.SAMN05444320_101824"/>
<dbReference type="InterPro" id="IPR023869">
    <property type="entry name" value="tRNA_Adeno_NH3ase_assoc_put"/>
</dbReference>
<dbReference type="OrthoDB" id="5189541at2"/>
<sequence>MALEDPVRGFAVAVVREDGHWRCDPMDTAVLTNLDAAITDLRRIRSTGAVFALLNVDDEFFVVVRPVPGGVDLMLSDAAAALDYDIAADVLDLLRVDPPDEDDEEVWPEGDLAVLADLGLPEGELDVIVAEPDLYPDEQLRMIAQRCGFADQFGELMAKMGA</sequence>
<name>A0A1M4VN56_STRHI</name>
<dbReference type="AlphaFoldDB" id="A0A1M4VN56"/>
<proteinExistence type="predicted"/>
<dbReference type="Proteomes" id="UP000184501">
    <property type="component" value="Unassembled WGS sequence"/>
</dbReference>
<keyword evidence="2" id="KW-1185">Reference proteome</keyword>
<protein>
    <submittedName>
        <fullName evidence="1">Putative tRNA adenosine deaminase-associated protein</fullName>
    </submittedName>
</protein>
<evidence type="ECO:0000313" key="1">
    <source>
        <dbReference type="EMBL" id="SHE70260.1"/>
    </source>
</evidence>
<gene>
    <name evidence="1" type="ORF">SAMN05444320_101824</name>
</gene>
<evidence type="ECO:0000313" key="2">
    <source>
        <dbReference type="Proteomes" id="UP000184501"/>
    </source>
</evidence>
<dbReference type="EMBL" id="FQVN01000001">
    <property type="protein sequence ID" value="SHE70260.1"/>
    <property type="molecule type" value="Genomic_DNA"/>
</dbReference>
<organism evidence="1 2">
    <name type="scientific">Streptoalloteichus hindustanus</name>
    <dbReference type="NCBI Taxonomy" id="2017"/>
    <lineage>
        <taxon>Bacteria</taxon>
        <taxon>Bacillati</taxon>
        <taxon>Actinomycetota</taxon>
        <taxon>Actinomycetes</taxon>
        <taxon>Pseudonocardiales</taxon>
        <taxon>Pseudonocardiaceae</taxon>
        <taxon>Streptoalloteichus</taxon>
    </lineage>
</organism>
<reference evidence="1 2" key="1">
    <citation type="submission" date="2016-11" db="EMBL/GenBank/DDBJ databases">
        <authorList>
            <person name="Jaros S."/>
            <person name="Januszkiewicz K."/>
            <person name="Wedrychowicz H."/>
        </authorList>
    </citation>
    <scope>NUCLEOTIDE SEQUENCE [LARGE SCALE GENOMIC DNA]</scope>
    <source>
        <strain evidence="1 2">DSM 44523</strain>
    </source>
</reference>
<accession>A0A1M4VN56</accession>
<dbReference type="RefSeq" id="WP_073479909.1">
    <property type="nucleotide sequence ID" value="NZ_FQVN01000001.1"/>
</dbReference>
<dbReference type="NCBIfam" id="TIGR03941">
    <property type="entry name" value="tRNA_deam_assoc"/>
    <property type="match status" value="1"/>
</dbReference>